<keyword evidence="14" id="KW-1185">Reference proteome</keyword>
<keyword evidence="7 9" id="KW-0503">Monooxygenase</keyword>
<evidence type="ECO:0000313" key="12">
    <source>
        <dbReference type="EMBL" id="PLW39369.1"/>
    </source>
</evidence>
<dbReference type="GO" id="GO:0005506">
    <property type="term" value="F:iron ion binding"/>
    <property type="evidence" value="ECO:0007669"/>
    <property type="project" value="InterPro"/>
</dbReference>
<dbReference type="Proteomes" id="UP000235392">
    <property type="component" value="Unassembled WGS sequence"/>
</dbReference>
<dbReference type="InterPro" id="IPR047146">
    <property type="entry name" value="Cyt_P450_E_CYP52_fungi"/>
</dbReference>
<feature type="signal peptide" evidence="10">
    <location>
        <begin position="1"/>
        <end position="17"/>
    </location>
</feature>
<evidence type="ECO:0000313" key="13">
    <source>
        <dbReference type="EMBL" id="PLW55519.1"/>
    </source>
</evidence>
<evidence type="ECO:0008006" key="16">
    <source>
        <dbReference type="Google" id="ProtNLM"/>
    </source>
</evidence>
<organism evidence="11 15">
    <name type="scientific">Puccinia coronata f. sp. avenae</name>
    <dbReference type="NCBI Taxonomy" id="200324"/>
    <lineage>
        <taxon>Eukaryota</taxon>
        <taxon>Fungi</taxon>
        <taxon>Dikarya</taxon>
        <taxon>Basidiomycota</taxon>
        <taxon>Pucciniomycotina</taxon>
        <taxon>Pucciniomycetes</taxon>
        <taxon>Pucciniales</taxon>
        <taxon>Pucciniaceae</taxon>
        <taxon>Puccinia</taxon>
    </lineage>
</organism>
<dbReference type="InterPro" id="IPR002403">
    <property type="entry name" value="Cyt_P450_E_grp-IV"/>
</dbReference>
<dbReference type="PRINTS" id="PR00385">
    <property type="entry name" value="P450"/>
</dbReference>
<keyword evidence="5 9" id="KW-0560">Oxidoreductase</keyword>
<dbReference type="OrthoDB" id="1470350at2759"/>
<keyword evidence="6 8" id="KW-0408">Iron</keyword>
<dbReference type="InterPro" id="IPR036396">
    <property type="entry name" value="Cyt_P450_sf"/>
</dbReference>
<dbReference type="Gene3D" id="1.10.630.10">
    <property type="entry name" value="Cytochrome P450"/>
    <property type="match status" value="1"/>
</dbReference>
<comment type="caution">
    <text evidence="11">The sequence shown here is derived from an EMBL/GenBank/DDBJ whole genome shotgun (WGS) entry which is preliminary data.</text>
</comment>
<evidence type="ECO:0000256" key="4">
    <source>
        <dbReference type="ARBA" id="ARBA00022723"/>
    </source>
</evidence>
<feature type="chain" id="PRO_5015083451" description="Cytochrome P450 monooxygenase" evidence="10">
    <location>
        <begin position="18"/>
        <end position="556"/>
    </location>
</feature>
<evidence type="ECO:0000256" key="9">
    <source>
        <dbReference type="RuleBase" id="RU000461"/>
    </source>
</evidence>
<dbReference type="SUPFAM" id="SSF48264">
    <property type="entry name" value="Cytochrome P450"/>
    <property type="match status" value="1"/>
</dbReference>
<accession>A0A2N5RYU8</accession>
<name>A0A2N5RYU8_9BASI</name>
<dbReference type="PRINTS" id="PR00465">
    <property type="entry name" value="EP450IV"/>
</dbReference>
<evidence type="ECO:0000313" key="15">
    <source>
        <dbReference type="Proteomes" id="UP000235392"/>
    </source>
</evidence>
<evidence type="ECO:0000256" key="3">
    <source>
        <dbReference type="ARBA" id="ARBA00022617"/>
    </source>
</evidence>
<sequence length="556" mass="62478">MSQVSLVLSFVGPLILSKFLVQSFSAHPTFLDRLIVFCLSWPIAREIRLRLQQRELRRRATSRAAVLAPLVPSRLPFGLSVLLTRLRMIRSGSPGDVMDLFKTLPASSDQTPTKVIRTRVMGAESIWTIDHDDAKYFLATGFGNFGKSPFFKAGFRRLLGDGVFASDQRGLWAWHRSLTRPHFVRDRIADVVAMEEHSRRVATWLSAQTDLGKSVDVQDLFARYTLTVGTQHLFGRCVDSLNDLIHDRIQSGPNAADFAQNFVAAQHWAIINSFFPPLLISLGIRMRDKATEDVRQVVDALVQEASQSLASDMKSNESDTDRVEGAIPAENLLDHLLTSGCSKELVRHECLNILLAARDTTASLLSSCIYELARESARKSEMWRMLKEEVERLGSGIDGLLTLDQVREMKYLRALLNESLRLHPPVWANTRHAFEDDVLPSGIFVPAGTDCRFLIREFQRNPEVWGKDAEEFDPSRWIDSRKTLQVKDPFSFQPFSAGPRICLGQQFALTEASIILIRIVEQFEGVDLDTSEGPVGGEAPGVVLTFRGGLKVRFKR</sequence>
<evidence type="ECO:0000256" key="1">
    <source>
        <dbReference type="ARBA" id="ARBA00001971"/>
    </source>
</evidence>
<dbReference type="GO" id="GO:0004497">
    <property type="term" value="F:monooxygenase activity"/>
    <property type="evidence" value="ECO:0007669"/>
    <property type="project" value="UniProtKB-KW"/>
</dbReference>
<dbReference type="AlphaFoldDB" id="A0A2N5RYU8"/>
<evidence type="ECO:0000256" key="5">
    <source>
        <dbReference type="ARBA" id="ARBA00023002"/>
    </source>
</evidence>
<reference evidence="14 15" key="1">
    <citation type="submission" date="2017-11" db="EMBL/GenBank/DDBJ databases">
        <title>De novo assembly and phasing of dikaryotic genomes from two isolates of Puccinia coronata f. sp. avenae, the causal agent of oat crown rust.</title>
        <authorList>
            <person name="Miller M.E."/>
            <person name="Zhang Y."/>
            <person name="Omidvar V."/>
            <person name="Sperschneider J."/>
            <person name="Schwessinger B."/>
            <person name="Raley C."/>
            <person name="Palmer J.M."/>
            <person name="Garnica D."/>
            <person name="Upadhyaya N."/>
            <person name="Rathjen J."/>
            <person name="Taylor J.M."/>
            <person name="Park R.F."/>
            <person name="Dodds P.N."/>
            <person name="Hirsch C.D."/>
            <person name="Kianian S.F."/>
            <person name="Figueroa M."/>
        </authorList>
    </citation>
    <scope>NUCLEOTIDE SEQUENCE [LARGE SCALE GENOMIC DNA]</scope>
    <source>
        <strain evidence="13">12NC29</strain>
        <strain evidence="11">12SD80</strain>
    </source>
</reference>
<evidence type="ECO:0000256" key="2">
    <source>
        <dbReference type="ARBA" id="ARBA00010617"/>
    </source>
</evidence>
<proteinExistence type="inferred from homology"/>
<dbReference type="EMBL" id="PGCI01001248">
    <property type="protein sequence ID" value="PLW06170.1"/>
    <property type="molecule type" value="Genomic_DNA"/>
</dbReference>
<evidence type="ECO:0000256" key="8">
    <source>
        <dbReference type="PIRSR" id="PIRSR602403-1"/>
    </source>
</evidence>
<keyword evidence="4 8" id="KW-0479">Metal-binding</keyword>
<evidence type="ECO:0000256" key="10">
    <source>
        <dbReference type="SAM" id="SignalP"/>
    </source>
</evidence>
<keyword evidence="10" id="KW-0732">Signal</keyword>
<dbReference type="InterPro" id="IPR001128">
    <property type="entry name" value="Cyt_P450"/>
</dbReference>
<gene>
    <name evidence="13" type="ORF">PCANC_02077</name>
    <name evidence="12" type="ORF">PCASD_05039</name>
    <name evidence="11" type="ORF">PCASD_24388</name>
</gene>
<evidence type="ECO:0000256" key="7">
    <source>
        <dbReference type="ARBA" id="ARBA00023033"/>
    </source>
</evidence>
<keyword evidence="3 8" id="KW-0349">Heme</keyword>
<feature type="binding site" description="axial binding residue" evidence="8">
    <location>
        <position position="502"/>
    </location>
    <ligand>
        <name>heme</name>
        <dbReference type="ChEBI" id="CHEBI:30413"/>
    </ligand>
    <ligandPart>
        <name>Fe</name>
        <dbReference type="ChEBI" id="CHEBI:18248"/>
    </ligandPart>
</feature>
<dbReference type="InterPro" id="IPR017972">
    <property type="entry name" value="Cyt_P450_CS"/>
</dbReference>
<evidence type="ECO:0000313" key="14">
    <source>
        <dbReference type="Proteomes" id="UP000235388"/>
    </source>
</evidence>
<dbReference type="PROSITE" id="PS00086">
    <property type="entry name" value="CYTOCHROME_P450"/>
    <property type="match status" value="1"/>
</dbReference>
<dbReference type="EMBL" id="PGCJ01000031">
    <property type="protein sequence ID" value="PLW55519.1"/>
    <property type="molecule type" value="Genomic_DNA"/>
</dbReference>
<evidence type="ECO:0000256" key="6">
    <source>
        <dbReference type="ARBA" id="ARBA00023004"/>
    </source>
</evidence>
<dbReference type="GO" id="GO:0016705">
    <property type="term" value="F:oxidoreductase activity, acting on paired donors, with incorporation or reduction of molecular oxygen"/>
    <property type="evidence" value="ECO:0007669"/>
    <property type="project" value="InterPro"/>
</dbReference>
<dbReference type="PANTHER" id="PTHR24287:SF1">
    <property type="entry name" value="P450, PUTATIVE (EUROFUNG)-RELATED"/>
    <property type="match status" value="1"/>
</dbReference>
<comment type="cofactor">
    <cofactor evidence="1 8">
        <name>heme</name>
        <dbReference type="ChEBI" id="CHEBI:30413"/>
    </cofactor>
</comment>
<evidence type="ECO:0000313" key="11">
    <source>
        <dbReference type="EMBL" id="PLW06170.1"/>
    </source>
</evidence>
<protein>
    <recommendedName>
        <fullName evidence="16">Cytochrome P450 monooxygenase</fullName>
    </recommendedName>
</protein>
<dbReference type="EMBL" id="PGCI01000116">
    <property type="protein sequence ID" value="PLW39369.1"/>
    <property type="molecule type" value="Genomic_DNA"/>
</dbReference>
<dbReference type="Pfam" id="PF00067">
    <property type="entry name" value="p450"/>
    <property type="match status" value="1"/>
</dbReference>
<comment type="similarity">
    <text evidence="2 9">Belongs to the cytochrome P450 family.</text>
</comment>
<dbReference type="STRING" id="200324.A0A2N5RYU8"/>
<dbReference type="GO" id="GO:0020037">
    <property type="term" value="F:heme binding"/>
    <property type="evidence" value="ECO:0007669"/>
    <property type="project" value="InterPro"/>
</dbReference>
<dbReference type="Proteomes" id="UP000235388">
    <property type="component" value="Unassembled WGS sequence"/>
</dbReference>
<dbReference type="PANTHER" id="PTHR24287">
    <property type="entry name" value="P450, PUTATIVE (EUROFUNG)-RELATED"/>
    <property type="match status" value="1"/>
</dbReference>